<dbReference type="PROSITE" id="PS50294">
    <property type="entry name" value="WD_REPEATS_REGION"/>
    <property type="match status" value="7"/>
</dbReference>
<dbReference type="GO" id="GO:0000027">
    <property type="term" value="P:ribosomal large subunit assembly"/>
    <property type="evidence" value="ECO:0007669"/>
    <property type="project" value="TreeGrafter"/>
</dbReference>
<dbReference type="Gene3D" id="2.130.10.10">
    <property type="entry name" value="YVTN repeat-like/Quinoprotein amine dehydrogenase"/>
    <property type="match status" value="1"/>
</dbReference>
<feature type="repeat" description="WD" evidence="5">
    <location>
        <begin position="178"/>
        <end position="219"/>
    </location>
</feature>
<reference evidence="7 8" key="1">
    <citation type="submission" date="2012-05" db="EMBL/GenBank/DDBJ databases">
        <title>Recombination and specialization in a pathogen metapopulation.</title>
        <authorList>
            <person name="Gardiner A."/>
            <person name="Kemen E."/>
            <person name="Schultz-Larsen T."/>
            <person name="MacLean D."/>
            <person name="Van Oosterhout C."/>
            <person name="Jones J.D.G."/>
        </authorList>
    </citation>
    <scope>NUCLEOTIDE SEQUENCE [LARGE SCALE GENOMIC DNA]</scope>
    <source>
        <strain evidence="7 8">Ac Nc2</strain>
    </source>
</reference>
<dbReference type="Pfam" id="PF00400">
    <property type="entry name" value="WD40"/>
    <property type="match status" value="7"/>
</dbReference>
<comment type="caution">
    <text evidence="7">The sequence shown here is derived from an EMBL/GenBank/DDBJ whole genome shotgun (WGS) entry which is preliminary data.</text>
</comment>
<dbReference type="Proteomes" id="UP000053237">
    <property type="component" value="Unassembled WGS sequence"/>
</dbReference>
<dbReference type="Pfam" id="PF08154">
    <property type="entry name" value="NLE"/>
    <property type="match status" value="1"/>
</dbReference>
<dbReference type="AlphaFoldDB" id="A0A024FZ34"/>
<comment type="subcellular location">
    <subcellularLocation>
        <location evidence="1">Nucleus</location>
        <location evidence="1">Nucleolus</location>
    </subcellularLocation>
</comment>
<sequence length="510" mass="56804">MMMEVPPWKKHCVAMDPETKEDLNPANNKDSEWKSSNMSIIAQFQQDDASLFSIGPQIDLPLTSTVCQLEELVNQLQENGSTKTPYSFYVNDTEISKSLDITVKQLGISTEAALTITFQPLAVFRVRPVTRCSDTLEGHSEAILHVSFSPDGKKLASGGGDATVRFWDTSTCLPKFTGRGHKHHVLCTAWSPDGERFLSGDKVGEMRLWDPLTGKQIGQPIKGHKQWITSLSWEPMHANASCERFASASKDSMIKVWNARTGRQIASLSGHVDSVECVKWGGEGLLYSASRDRTIKVWAMNSDDHTGKLIRTLTGHGHRINSLALNVDYVCRTGPFDHANTTFSGRDQMHKAALTRYQNVRKNQPERLVSGSDDYTLFFWEPAENKKPLERLTGHVQPVNHICFSPDGRYFASASFDKKVKIWNGHTGKFIATLSGHVGAVYQVCWSSDSRLIVSASKDSTVKVWELADLKKAKVTLPGHADEVYALDWSPNGDKVASGSKDRTIKIWKH</sequence>
<dbReference type="SUPFAM" id="SSF50978">
    <property type="entry name" value="WD40 repeat-like"/>
    <property type="match status" value="1"/>
</dbReference>
<dbReference type="InterPro" id="IPR019775">
    <property type="entry name" value="WD40_repeat_CS"/>
</dbReference>
<name>A0A024FZ34_9STRA</name>
<evidence type="ECO:0000313" key="7">
    <source>
        <dbReference type="EMBL" id="CCI39834.1"/>
    </source>
</evidence>
<dbReference type="OrthoDB" id="10267436at2759"/>
<dbReference type="STRING" id="65357.A0A024FZ34"/>
<protein>
    <recommendedName>
        <fullName evidence="6">NLE domain-containing protein</fullName>
    </recommendedName>
</protein>
<dbReference type="PROSITE" id="PS50082">
    <property type="entry name" value="WD_REPEATS_2"/>
    <property type="match status" value="7"/>
</dbReference>
<feature type="repeat" description="WD" evidence="5">
    <location>
        <begin position="477"/>
        <end position="510"/>
    </location>
</feature>
<dbReference type="InterPro" id="IPR001680">
    <property type="entry name" value="WD40_rpt"/>
</dbReference>
<evidence type="ECO:0000256" key="3">
    <source>
        <dbReference type="ARBA" id="ARBA00022737"/>
    </source>
</evidence>
<feature type="repeat" description="WD" evidence="5">
    <location>
        <begin position="392"/>
        <end position="433"/>
    </location>
</feature>
<evidence type="ECO:0000256" key="4">
    <source>
        <dbReference type="ARBA" id="ARBA00023242"/>
    </source>
</evidence>
<dbReference type="InterPro" id="IPR015943">
    <property type="entry name" value="WD40/YVTN_repeat-like_dom_sf"/>
</dbReference>
<dbReference type="FunCoup" id="A0A024FZ34">
    <property type="interactions" value="426"/>
</dbReference>
<dbReference type="PANTHER" id="PTHR19848:SF0">
    <property type="entry name" value="NOTCHLESS PROTEIN HOMOLOG 1"/>
    <property type="match status" value="1"/>
</dbReference>
<dbReference type="SMART" id="SM00320">
    <property type="entry name" value="WD40"/>
    <property type="match status" value="8"/>
</dbReference>
<keyword evidence="4" id="KW-0539">Nucleus</keyword>
<dbReference type="InterPro" id="IPR020472">
    <property type="entry name" value="WD40_PAC1"/>
</dbReference>
<dbReference type="InterPro" id="IPR036322">
    <property type="entry name" value="WD40_repeat_dom_sf"/>
</dbReference>
<evidence type="ECO:0000313" key="8">
    <source>
        <dbReference type="Proteomes" id="UP000053237"/>
    </source>
</evidence>
<dbReference type="GO" id="GO:0005730">
    <property type="term" value="C:nucleolus"/>
    <property type="evidence" value="ECO:0007669"/>
    <property type="project" value="UniProtKB-SubCell"/>
</dbReference>
<feature type="domain" description="NLE" evidence="6">
    <location>
        <begin position="40"/>
        <end position="100"/>
    </location>
</feature>
<gene>
    <name evidence="7" type="ORF">BN9_006170</name>
</gene>
<dbReference type="CDD" id="cd00200">
    <property type="entry name" value="WD40"/>
    <property type="match status" value="1"/>
</dbReference>
<dbReference type="PRINTS" id="PR00319">
    <property type="entry name" value="GPROTEINB"/>
</dbReference>
<feature type="repeat" description="WD" evidence="5">
    <location>
        <begin position="434"/>
        <end position="475"/>
    </location>
</feature>
<dbReference type="PROSITE" id="PS00678">
    <property type="entry name" value="WD_REPEATS_1"/>
    <property type="match status" value="2"/>
</dbReference>
<dbReference type="PANTHER" id="PTHR19848">
    <property type="entry name" value="WD40 REPEAT PROTEIN"/>
    <property type="match status" value="1"/>
</dbReference>
<accession>A0A024FZ34</accession>
<feature type="repeat" description="WD" evidence="5">
    <location>
        <begin position="136"/>
        <end position="171"/>
    </location>
</feature>
<proteinExistence type="predicted"/>
<evidence type="ECO:0000259" key="6">
    <source>
        <dbReference type="Pfam" id="PF08154"/>
    </source>
</evidence>
<evidence type="ECO:0000256" key="5">
    <source>
        <dbReference type="PROSITE-ProRule" id="PRU00221"/>
    </source>
</evidence>
<feature type="repeat" description="WD" evidence="5">
    <location>
        <begin position="268"/>
        <end position="308"/>
    </location>
</feature>
<keyword evidence="8" id="KW-1185">Reference proteome</keyword>
<evidence type="ECO:0000256" key="2">
    <source>
        <dbReference type="ARBA" id="ARBA00022574"/>
    </source>
</evidence>
<keyword evidence="2 5" id="KW-0853">WD repeat</keyword>
<dbReference type="PRINTS" id="PR00320">
    <property type="entry name" value="GPROTEINBRPT"/>
</dbReference>
<dbReference type="InterPro" id="IPR012972">
    <property type="entry name" value="NLE"/>
</dbReference>
<keyword evidence="3" id="KW-0677">Repeat</keyword>
<evidence type="ECO:0000256" key="1">
    <source>
        <dbReference type="ARBA" id="ARBA00004604"/>
    </source>
</evidence>
<dbReference type="InParanoid" id="A0A024FZ34"/>
<dbReference type="FunFam" id="2.130.10.10:FF:000464">
    <property type="entry name" value="Ribosome assembly protein 4"/>
    <property type="match status" value="1"/>
</dbReference>
<organism evidence="7 8">
    <name type="scientific">Albugo candida</name>
    <dbReference type="NCBI Taxonomy" id="65357"/>
    <lineage>
        <taxon>Eukaryota</taxon>
        <taxon>Sar</taxon>
        <taxon>Stramenopiles</taxon>
        <taxon>Oomycota</taxon>
        <taxon>Peronosporomycetes</taxon>
        <taxon>Albuginales</taxon>
        <taxon>Albuginaceae</taxon>
        <taxon>Albugo</taxon>
    </lineage>
</organism>
<dbReference type="InterPro" id="IPR001632">
    <property type="entry name" value="WD40_G-protein_beta-like"/>
</dbReference>
<feature type="repeat" description="WD" evidence="5">
    <location>
        <begin position="221"/>
        <end position="267"/>
    </location>
</feature>
<dbReference type="EMBL" id="CAIX01000004">
    <property type="protein sequence ID" value="CCI39834.1"/>
    <property type="molecule type" value="Genomic_DNA"/>
</dbReference>